<sequence length="52" mass="6010">MAADGESQIRENYHQDCEAGVNRQINLDMHVSYVYVSMKFDKAVALWPTLTY</sequence>
<accession>A0A8C4QIA8</accession>
<evidence type="ECO:0000313" key="1">
    <source>
        <dbReference type="Ensembl" id="ENSEBUP00000015059.1"/>
    </source>
</evidence>
<dbReference type="AlphaFoldDB" id="A0A8C4QIA8"/>
<dbReference type="Proteomes" id="UP000694388">
    <property type="component" value="Unplaced"/>
</dbReference>
<reference evidence="1" key="1">
    <citation type="submission" date="2025-08" db="UniProtKB">
        <authorList>
            <consortium name="Ensembl"/>
        </authorList>
    </citation>
    <scope>IDENTIFICATION</scope>
</reference>
<dbReference type="InterPro" id="IPR009078">
    <property type="entry name" value="Ferritin-like_SF"/>
</dbReference>
<evidence type="ECO:0000313" key="2">
    <source>
        <dbReference type="Proteomes" id="UP000694388"/>
    </source>
</evidence>
<dbReference type="SUPFAM" id="SSF47240">
    <property type="entry name" value="Ferritin-like"/>
    <property type="match status" value="1"/>
</dbReference>
<keyword evidence="2" id="KW-1185">Reference proteome</keyword>
<name>A0A8C4QIA8_EPTBU</name>
<proteinExistence type="predicted"/>
<dbReference type="Gene3D" id="1.20.1260.10">
    <property type="match status" value="1"/>
</dbReference>
<reference evidence="1" key="2">
    <citation type="submission" date="2025-09" db="UniProtKB">
        <authorList>
            <consortium name="Ensembl"/>
        </authorList>
    </citation>
    <scope>IDENTIFICATION</scope>
</reference>
<organism evidence="1 2">
    <name type="scientific">Eptatretus burgeri</name>
    <name type="common">Inshore hagfish</name>
    <dbReference type="NCBI Taxonomy" id="7764"/>
    <lineage>
        <taxon>Eukaryota</taxon>
        <taxon>Metazoa</taxon>
        <taxon>Chordata</taxon>
        <taxon>Craniata</taxon>
        <taxon>Vertebrata</taxon>
        <taxon>Cyclostomata</taxon>
        <taxon>Myxini</taxon>
        <taxon>Myxiniformes</taxon>
        <taxon>Myxinidae</taxon>
        <taxon>Eptatretinae</taxon>
        <taxon>Eptatretus</taxon>
    </lineage>
</organism>
<dbReference type="InterPro" id="IPR012347">
    <property type="entry name" value="Ferritin-like"/>
</dbReference>
<dbReference type="Ensembl" id="ENSEBUT00000015635.1">
    <property type="protein sequence ID" value="ENSEBUP00000015059.1"/>
    <property type="gene ID" value="ENSEBUG00000009491.1"/>
</dbReference>
<protein>
    <submittedName>
        <fullName evidence="1">Uncharacterized protein</fullName>
    </submittedName>
</protein>